<accession>A0A942TAE8</accession>
<keyword evidence="1" id="KW-0749">Sporulation</keyword>
<dbReference type="Proteomes" id="UP000681414">
    <property type="component" value="Unassembled WGS sequence"/>
</dbReference>
<protein>
    <recommendedName>
        <fullName evidence="1">Small, acid-soluble spore protein Tlp</fullName>
    </recommendedName>
</protein>
<gene>
    <name evidence="1 3" type="primary">tlp</name>
    <name evidence="3" type="ORF">KHA97_03330</name>
</gene>
<evidence type="ECO:0000313" key="4">
    <source>
        <dbReference type="Proteomes" id="UP000681414"/>
    </source>
</evidence>
<name>A0A942TAE8_9BACI</name>
<dbReference type="GO" id="GO:0030436">
    <property type="term" value="P:asexual sporulation"/>
    <property type="evidence" value="ECO:0007669"/>
    <property type="project" value="UniProtKB-UniRule"/>
</dbReference>
<evidence type="ECO:0000313" key="3">
    <source>
        <dbReference type="EMBL" id="MBS4194110.1"/>
    </source>
</evidence>
<dbReference type="InterPro" id="IPR017524">
    <property type="entry name" value="SASP_thioredoxin-like"/>
</dbReference>
<dbReference type="GO" id="GO:0030435">
    <property type="term" value="P:sporulation resulting in formation of a cellular spore"/>
    <property type="evidence" value="ECO:0007669"/>
    <property type="project" value="UniProtKB-KW"/>
</dbReference>
<dbReference type="EMBL" id="JAGYPG010000001">
    <property type="protein sequence ID" value="MBS4194110.1"/>
    <property type="molecule type" value="Genomic_DNA"/>
</dbReference>
<reference evidence="3 4" key="1">
    <citation type="submission" date="2021-05" db="EMBL/GenBank/DDBJ databases">
        <title>Novel Bacillus species.</title>
        <authorList>
            <person name="Liu G."/>
        </authorList>
    </citation>
    <scope>NUCLEOTIDE SEQUENCE [LARGE SCALE GENOMIC DNA]</scope>
    <source>
        <strain evidence="4">FJAT-49780</strain>
    </source>
</reference>
<comment type="induction">
    <text evidence="1">Expressed only in the forespore compartment of sporulating cells.</text>
</comment>
<comment type="subcellular location">
    <subcellularLocation>
        <location evidence="1">Spore core</location>
    </subcellularLocation>
</comment>
<dbReference type="Pfam" id="PF19824">
    <property type="entry name" value="Tlp"/>
    <property type="match status" value="1"/>
</dbReference>
<comment type="caution">
    <text evidence="3">The sequence shown here is derived from an EMBL/GenBank/DDBJ whole genome shotgun (WGS) entry which is preliminary data.</text>
</comment>
<evidence type="ECO:0000256" key="1">
    <source>
        <dbReference type="HAMAP-Rule" id="MF_01506"/>
    </source>
</evidence>
<evidence type="ECO:0000256" key="2">
    <source>
        <dbReference type="SAM" id="MobiDB-lite"/>
    </source>
</evidence>
<dbReference type="RefSeq" id="WP_213123326.1">
    <property type="nucleotide sequence ID" value="NZ_JAGYPG010000001.1"/>
</dbReference>
<comment type="similarity">
    <text evidence="1">Belongs to the Tlp family.</text>
</comment>
<dbReference type="NCBIfam" id="TIGR03090">
    <property type="entry name" value="SASP_tlp"/>
    <property type="match status" value="1"/>
</dbReference>
<proteinExistence type="evidence at transcript level"/>
<dbReference type="AlphaFoldDB" id="A0A942TAE8"/>
<sequence length="79" mass="9436">MEFDRKPKPDDRSDNVEKLQEMVHNTIENMEKAEATMEFSDSHDQEEHIKAKNERRREAIDGMREEIKDEAADQQNQDF</sequence>
<organism evidence="3 4">
    <name type="scientific">Lederbergia citri</name>
    <dbReference type="NCBI Taxonomy" id="2833580"/>
    <lineage>
        <taxon>Bacteria</taxon>
        <taxon>Bacillati</taxon>
        <taxon>Bacillota</taxon>
        <taxon>Bacilli</taxon>
        <taxon>Bacillales</taxon>
        <taxon>Bacillaceae</taxon>
        <taxon>Lederbergia</taxon>
    </lineage>
</organism>
<dbReference type="HAMAP" id="MF_01506">
    <property type="entry name" value="Tlp"/>
    <property type="match status" value="1"/>
</dbReference>
<keyword evidence="4" id="KW-1185">Reference proteome</keyword>
<feature type="region of interest" description="Disordered" evidence="2">
    <location>
        <begin position="36"/>
        <end position="56"/>
    </location>
</feature>